<dbReference type="AlphaFoldDB" id="A0A8D2J2Z4"/>
<dbReference type="Ensembl" id="ENSVKKT00000008770.1">
    <property type="protein sequence ID" value="ENSVKKP00000008550.1"/>
    <property type="gene ID" value="ENSVKKG00000006081.1"/>
</dbReference>
<proteinExistence type="inferred from homology"/>
<dbReference type="Proteomes" id="UP000694545">
    <property type="component" value="Unplaced"/>
</dbReference>
<sequence length="159" mass="17117">TPSLPSLGQSVYNAQAVVIDNGSGVCKAGFSGEVGPQKVILSLSKIWKYIYDKGLGVKPFERPLFMTESPLNPKEDRAKLTQLMFERFKVPAFYLSVPAILSLYASARYTGVVMDSGFGTSLAVPVYEGYCLPHAVTRLELGGKDVTTECGDSSQGAIL</sequence>
<evidence type="ECO:0000256" key="1">
    <source>
        <dbReference type="RuleBase" id="RU000487"/>
    </source>
</evidence>
<dbReference type="Gene3D" id="3.30.420.40">
    <property type="match status" value="3"/>
</dbReference>
<reference evidence="2" key="2">
    <citation type="submission" date="2025-09" db="UniProtKB">
        <authorList>
            <consortium name="Ensembl"/>
        </authorList>
    </citation>
    <scope>IDENTIFICATION</scope>
</reference>
<dbReference type="PRINTS" id="PR00190">
    <property type="entry name" value="ACTIN"/>
</dbReference>
<comment type="similarity">
    <text evidence="1">Belongs to the actin family.</text>
</comment>
<reference evidence="2" key="1">
    <citation type="submission" date="2025-08" db="UniProtKB">
        <authorList>
            <consortium name="Ensembl"/>
        </authorList>
    </citation>
    <scope>IDENTIFICATION</scope>
</reference>
<dbReference type="PANTHER" id="PTHR11937">
    <property type="entry name" value="ACTIN"/>
    <property type="match status" value="1"/>
</dbReference>
<dbReference type="InterPro" id="IPR043129">
    <property type="entry name" value="ATPase_NBD"/>
</dbReference>
<evidence type="ECO:0000313" key="3">
    <source>
        <dbReference type="Proteomes" id="UP000694545"/>
    </source>
</evidence>
<accession>A0A8D2J2Z4</accession>
<dbReference type="SUPFAM" id="SSF53067">
    <property type="entry name" value="Actin-like ATPase domain"/>
    <property type="match status" value="2"/>
</dbReference>
<name>A0A8D2J2Z4_VARKO</name>
<dbReference type="OMA" id="WIAEPIV"/>
<keyword evidence="3" id="KW-1185">Reference proteome</keyword>
<organism evidence="2 3">
    <name type="scientific">Varanus komodoensis</name>
    <name type="common">Komodo dragon</name>
    <dbReference type="NCBI Taxonomy" id="61221"/>
    <lineage>
        <taxon>Eukaryota</taxon>
        <taxon>Metazoa</taxon>
        <taxon>Chordata</taxon>
        <taxon>Craniata</taxon>
        <taxon>Vertebrata</taxon>
        <taxon>Euteleostomi</taxon>
        <taxon>Lepidosauria</taxon>
        <taxon>Squamata</taxon>
        <taxon>Bifurcata</taxon>
        <taxon>Unidentata</taxon>
        <taxon>Episquamata</taxon>
        <taxon>Toxicofera</taxon>
        <taxon>Anguimorpha</taxon>
        <taxon>Paleoanguimorpha</taxon>
        <taxon>Varanoidea</taxon>
        <taxon>Varanidae</taxon>
        <taxon>Varanus</taxon>
    </lineage>
</organism>
<dbReference type="Pfam" id="PF00022">
    <property type="entry name" value="Actin"/>
    <property type="match status" value="1"/>
</dbReference>
<dbReference type="InterPro" id="IPR004000">
    <property type="entry name" value="Actin"/>
</dbReference>
<evidence type="ECO:0008006" key="4">
    <source>
        <dbReference type="Google" id="ProtNLM"/>
    </source>
</evidence>
<dbReference type="SMART" id="SM00268">
    <property type="entry name" value="ACTIN"/>
    <property type="match status" value="1"/>
</dbReference>
<protein>
    <recommendedName>
        <fullName evidence="4">Actin</fullName>
    </recommendedName>
</protein>
<evidence type="ECO:0000313" key="2">
    <source>
        <dbReference type="Ensembl" id="ENSVKKP00000008550.1"/>
    </source>
</evidence>